<feature type="coiled-coil region" evidence="1">
    <location>
        <begin position="113"/>
        <end position="140"/>
    </location>
</feature>
<comment type="caution">
    <text evidence="2">The sequence shown here is derived from an EMBL/GenBank/DDBJ whole genome shotgun (WGS) entry which is preliminary data.</text>
</comment>
<keyword evidence="1" id="KW-0175">Coiled coil</keyword>
<evidence type="ECO:0000313" key="2">
    <source>
        <dbReference type="EMBL" id="TLC97966.1"/>
    </source>
</evidence>
<dbReference type="EMBL" id="QGQD01000107">
    <property type="protein sequence ID" value="TLC97966.1"/>
    <property type="molecule type" value="Genomic_DNA"/>
</dbReference>
<protein>
    <submittedName>
        <fullName evidence="2">Uncharacterized protein</fullName>
    </submittedName>
</protein>
<name>A0A4U8Q0A4_9FIRM</name>
<dbReference type="OrthoDB" id="3540923at2"/>
<reference evidence="2 3" key="1">
    <citation type="journal article" date="2019" name="Anaerobe">
        <title>Detection of Robinsoniella peoriensis in multiple bone samples of a trauma patient.</title>
        <authorList>
            <person name="Schrottner P."/>
            <person name="Hartwich K."/>
            <person name="Bunk B."/>
            <person name="Schober I."/>
            <person name="Helbig S."/>
            <person name="Rudolph W.W."/>
            <person name="Gunzer F."/>
        </authorList>
    </citation>
    <scope>NUCLEOTIDE SEQUENCE [LARGE SCALE GENOMIC DNA]</scope>
    <source>
        <strain evidence="2 3">DSM 106044</strain>
    </source>
</reference>
<keyword evidence="3" id="KW-1185">Reference proteome</keyword>
<dbReference type="RefSeq" id="WP_027295649.1">
    <property type="nucleotide sequence ID" value="NZ_CABMJZ010000093.1"/>
</dbReference>
<accession>A0A4U8Q0A4</accession>
<proteinExistence type="predicted"/>
<sequence>MDNAERNNREIEEAIMAGRAALQSLNRVDQSLASAKGFGIWDMLGGGFISGMLKHSKIDSANEEMENTKMLLRKFQKELRDVSMHPEVHIDIGSFAVFADFFLDNIVSDWYVQSKINQSKEQVEEAIERVENALYSLERMKQ</sequence>
<evidence type="ECO:0000313" key="3">
    <source>
        <dbReference type="Proteomes" id="UP000306509"/>
    </source>
</evidence>
<gene>
    <name evidence="2" type="ORF">DSM106044_05334</name>
</gene>
<dbReference type="STRING" id="180332.GCA_000797495_01743"/>
<evidence type="ECO:0000256" key="1">
    <source>
        <dbReference type="SAM" id="Coils"/>
    </source>
</evidence>
<dbReference type="Proteomes" id="UP000306509">
    <property type="component" value="Unassembled WGS sequence"/>
</dbReference>
<organism evidence="2 3">
    <name type="scientific">Robinsoniella peoriensis</name>
    <dbReference type="NCBI Taxonomy" id="180332"/>
    <lineage>
        <taxon>Bacteria</taxon>
        <taxon>Bacillati</taxon>
        <taxon>Bacillota</taxon>
        <taxon>Clostridia</taxon>
        <taxon>Lachnospirales</taxon>
        <taxon>Lachnospiraceae</taxon>
        <taxon>Robinsoniella</taxon>
    </lineage>
</organism>
<dbReference type="AlphaFoldDB" id="A0A4U8Q0A4"/>